<dbReference type="Gene3D" id="2.60.40.640">
    <property type="match status" value="1"/>
</dbReference>
<dbReference type="SUPFAM" id="SSF81296">
    <property type="entry name" value="E set domains"/>
    <property type="match status" value="1"/>
</dbReference>
<keyword evidence="1" id="KW-0862">Zinc</keyword>
<dbReference type="Proteomes" id="UP001445335">
    <property type="component" value="Unassembled WGS sequence"/>
</dbReference>
<dbReference type="EMBL" id="JALJOU010000104">
    <property type="protein sequence ID" value="KAK9821311.1"/>
    <property type="molecule type" value="Genomic_DNA"/>
</dbReference>
<dbReference type="GO" id="GO:0006457">
    <property type="term" value="P:protein folding"/>
    <property type="evidence" value="ECO:0007669"/>
    <property type="project" value="TreeGrafter"/>
</dbReference>
<feature type="domain" description="DNL-type" evidence="2">
    <location>
        <begin position="76"/>
        <end position="158"/>
    </location>
</feature>
<evidence type="ECO:0000313" key="3">
    <source>
        <dbReference type="EMBL" id="KAK9821311.1"/>
    </source>
</evidence>
<dbReference type="InterPro" id="IPR024158">
    <property type="entry name" value="Mt_import_TIM15"/>
</dbReference>
<protein>
    <recommendedName>
        <fullName evidence="2">DNL-type domain-containing protein</fullName>
    </recommendedName>
</protein>
<dbReference type="PANTHER" id="PTHR20922:SF15">
    <property type="entry name" value="A_TM021B04.14 PROTEIN"/>
    <property type="match status" value="1"/>
</dbReference>
<dbReference type="GO" id="GO:0008270">
    <property type="term" value="F:zinc ion binding"/>
    <property type="evidence" value="ECO:0007669"/>
    <property type="project" value="UniProtKB-KW"/>
</dbReference>
<name>A0AAW1QIM3_9CHLO</name>
<evidence type="ECO:0000256" key="1">
    <source>
        <dbReference type="PROSITE-ProRule" id="PRU00834"/>
    </source>
</evidence>
<dbReference type="InterPro" id="IPR011021">
    <property type="entry name" value="Arrestin-like_N"/>
</dbReference>
<dbReference type="InterPro" id="IPR014756">
    <property type="entry name" value="Ig_E-set"/>
</dbReference>
<accession>A0AAW1QIM3</accession>
<reference evidence="3 4" key="1">
    <citation type="journal article" date="2024" name="Nat. Commun.">
        <title>Phylogenomics reveals the evolutionary origins of lichenization in chlorophyte algae.</title>
        <authorList>
            <person name="Puginier C."/>
            <person name="Libourel C."/>
            <person name="Otte J."/>
            <person name="Skaloud P."/>
            <person name="Haon M."/>
            <person name="Grisel S."/>
            <person name="Petersen M."/>
            <person name="Berrin J.G."/>
            <person name="Delaux P.M."/>
            <person name="Dal Grande F."/>
            <person name="Keller J."/>
        </authorList>
    </citation>
    <scope>NUCLEOTIDE SEQUENCE [LARGE SCALE GENOMIC DNA]</scope>
    <source>
        <strain evidence="3 4">SAG 245.80</strain>
    </source>
</reference>
<dbReference type="Pfam" id="PF05180">
    <property type="entry name" value="zf-DNL"/>
    <property type="match status" value="1"/>
</dbReference>
<dbReference type="Pfam" id="PF00339">
    <property type="entry name" value="Arrestin_N"/>
    <property type="match status" value="1"/>
</dbReference>
<keyword evidence="4" id="KW-1185">Reference proteome</keyword>
<dbReference type="GO" id="GO:0005739">
    <property type="term" value="C:mitochondrion"/>
    <property type="evidence" value="ECO:0007669"/>
    <property type="project" value="TreeGrafter"/>
</dbReference>
<dbReference type="AlphaFoldDB" id="A0AAW1QIM3"/>
<comment type="caution">
    <text evidence="3">The sequence shown here is derived from an EMBL/GenBank/DDBJ whole genome shotgun (WGS) entry which is preliminary data.</text>
</comment>
<dbReference type="PANTHER" id="PTHR20922">
    <property type="entry name" value="DNL-TYPE ZINC FINGER PROTEIN"/>
    <property type="match status" value="1"/>
</dbReference>
<dbReference type="GO" id="GO:0050821">
    <property type="term" value="P:protein stabilization"/>
    <property type="evidence" value="ECO:0007669"/>
    <property type="project" value="TreeGrafter"/>
</dbReference>
<organism evidence="3 4">
    <name type="scientific">Elliptochloris bilobata</name>
    <dbReference type="NCBI Taxonomy" id="381761"/>
    <lineage>
        <taxon>Eukaryota</taxon>
        <taxon>Viridiplantae</taxon>
        <taxon>Chlorophyta</taxon>
        <taxon>core chlorophytes</taxon>
        <taxon>Trebouxiophyceae</taxon>
        <taxon>Trebouxiophyceae incertae sedis</taxon>
        <taxon>Elliptochloris clade</taxon>
        <taxon>Elliptochloris</taxon>
    </lineage>
</organism>
<dbReference type="InterPro" id="IPR014752">
    <property type="entry name" value="Arrestin-like_C"/>
</dbReference>
<keyword evidence="1" id="KW-0479">Metal-binding</keyword>
<dbReference type="GO" id="GO:0030150">
    <property type="term" value="P:protein import into mitochondrial matrix"/>
    <property type="evidence" value="ECO:0007669"/>
    <property type="project" value="TreeGrafter"/>
</dbReference>
<dbReference type="InterPro" id="IPR007853">
    <property type="entry name" value="Znf_DNL-typ"/>
</dbReference>
<sequence>MLRNQGDHDIVCAPVGQSWVLQRPKRGGPGLVLSSRLTGLQMADMPTSLDQQPCVALAVAKESLRGAGEEDVSPLSKRRTRKVRFTCNLCGEVSIKAVSPHAWASGSVFARCDGCRVIHKLVDNLKLFHELSGPVFPPRKISTLASWFTKPLVRVQLLLERGCYEPGSTLHGTVVLTCRERVYIKGLEVAVHGYELLYFKERTHGWHEFLPGLHPPAHGHQAQRELCYAGAEVLSAPEGLRLDQGQHNYSVTWELPSCDAEGEPLPGTFACEAARVLYYLEVRCWVDNEMSSSPDVRKCFQLYVCQLEHEPAWVAKRHVSKKCFTNVGTEYLLYAPAAGDVLFGVAMERLTWAPGEVVCFDFVAESYSGIEFTSIQVLCEAEEYEGRPAWMEQRRATNTKQLRGALWKHIVCLAEPLKGGAQLSSTHGRAHFTLPADLLAEQTVRTARIACRDYLAFTLMGRGLSPDKPELWLPLKVAFV</sequence>
<keyword evidence="1" id="KW-0863">Zinc-finger</keyword>
<gene>
    <name evidence="3" type="ORF">WJX81_008541</name>
</gene>
<evidence type="ECO:0000313" key="4">
    <source>
        <dbReference type="Proteomes" id="UP001445335"/>
    </source>
</evidence>
<dbReference type="PROSITE" id="PS51501">
    <property type="entry name" value="ZF_DNL"/>
    <property type="match status" value="1"/>
</dbReference>
<dbReference type="GO" id="GO:0051087">
    <property type="term" value="F:protein-folding chaperone binding"/>
    <property type="evidence" value="ECO:0007669"/>
    <property type="project" value="TreeGrafter"/>
</dbReference>
<evidence type="ECO:0000259" key="2">
    <source>
        <dbReference type="PROSITE" id="PS51501"/>
    </source>
</evidence>
<proteinExistence type="predicted"/>